<evidence type="ECO:0000313" key="3">
    <source>
        <dbReference type="Proteomes" id="UP000198518"/>
    </source>
</evidence>
<sequence length="73" mass="7633">MNAFAAVAPCLDQPMNASRRTTASVALQFLSYSIVATGVYYVFSDASPRGAVSLGLAAGITVTAVVYWLGSRE</sequence>
<proteinExistence type="predicted"/>
<organism evidence="2 3">
    <name type="scientific">Halobacterium jilantaiense</name>
    <dbReference type="NCBI Taxonomy" id="355548"/>
    <lineage>
        <taxon>Archaea</taxon>
        <taxon>Methanobacteriati</taxon>
        <taxon>Methanobacteriota</taxon>
        <taxon>Stenosarchaea group</taxon>
        <taxon>Halobacteria</taxon>
        <taxon>Halobacteriales</taxon>
        <taxon>Halobacteriaceae</taxon>
        <taxon>Halobacterium</taxon>
    </lineage>
</organism>
<reference evidence="2 3" key="1">
    <citation type="submission" date="2016-10" db="EMBL/GenBank/DDBJ databases">
        <authorList>
            <person name="de Groot N.N."/>
        </authorList>
    </citation>
    <scope>NUCLEOTIDE SEQUENCE [LARGE SCALE GENOMIC DNA]</scope>
    <source>
        <strain evidence="2 3">CGMCC 1.5337</strain>
    </source>
</reference>
<keyword evidence="1" id="KW-0812">Transmembrane</keyword>
<keyword evidence="1" id="KW-1133">Transmembrane helix</keyword>
<dbReference type="AlphaFoldDB" id="A0A1I0Q795"/>
<protein>
    <submittedName>
        <fullName evidence="2">Uncharacterized protein</fullName>
    </submittedName>
</protein>
<accession>A0A1I0Q795</accession>
<dbReference type="EMBL" id="FOJA01000001">
    <property type="protein sequence ID" value="SEW22675.1"/>
    <property type="molecule type" value="Genomic_DNA"/>
</dbReference>
<keyword evidence="1" id="KW-0472">Membrane</keyword>
<keyword evidence="3" id="KW-1185">Reference proteome</keyword>
<gene>
    <name evidence="2" type="ORF">SAMN04487945_2334</name>
</gene>
<feature type="transmembrane region" description="Helical" evidence="1">
    <location>
        <begin position="25"/>
        <end position="43"/>
    </location>
</feature>
<name>A0A1I0Q795_9EURY</name>
<evidence type="ECO:0000313" key="2">
    <source>
        <dbReference type="EMBL" id="SEW22675.1"/>
    </source>
</evidence>
<evidence type="ECO:0000256" key="1">
    <source>
        <dbReference type="SAM" id="Phobius"/>
    </source>
</evidence>
<feature type="transmembrane region" description="Helical" evidence="1">
    <location>
        <begin position="49"/>
        <end position="70"/>
    </location>
</feature>
<dbReference type="STRING" id="355548.SAMN04487945_2334"/>
<dbReference type="Proteomes" id="UP000198518">
    <property type="component" value="Unassembled WGS sequence"/>
</dbReference>